<sequence>MYDEEQTHMIVLLMLMSSVTFLVYDSLLTLGAEIEFIWSRYKHCWLKWYFVVIRYCSLIYLSLVLGLEISCESGDVPSNFSVKHWSVLKTVVGNILIIVVQALLIIRGKYANLYALYNRSKLLARIFAVLLTMECFTTVLNVAFSVHLRNGHDSDRDVAPPPTLFVIFGVVPVSIQLSVVVLTLLRSRRAMRRGWGHRTPIITLMIRDGSIAFFLLFGEHFIPVYSAQVLIANAML</sequence>
<gene>
    <name evidence="3" type="ORF">D9758_006315</name>
</gene>
<feature type="transmembrane region" description="Helical" evidence="1">
    <location>
        <begin position="87"/>
        <end position="110"/>
    </location>
</feature>
<keyword evidence="1" id="KW-0812">Transmembrane</keyword>
<feature type="transmembrane region" description="Helical" evidence="1">
    <location>
        <begin position="164"/>
        <end position="185"/>
    </location>
</feature>
<dbReference type="InterPro" id="IPR045340">
    <property type="entry name" value="DUF6533"/>
</dbReference>
<dbReference type="AlphaFoldDB" id="A0A8H5FZZ7"/>
<feature type="transmembrane region" description="Helical" evidence="1">
    <location>
        <begin position="122"/>
        <end position="144"/>
    </location>
</feature>
<feature type="domain" description="DUF6533" evidence="2">
    <location>
        <begin position="15"/>
        <end position="59"/>
    </location>
</feature>
<proteinExistence type="predicted"/>
<evidence type="ECO:0000313" key="4">
    <source>
        <dbReference type="Proteomes" id="UP000559256"/>
    </source>
</evidence>
<dbReference type="EMBL" id="JAACJM010000056">
    <property type="protein sequence ID" value="KAF5355466.1"/>
    <property type="molecule type" value="Genomic_DNA"/>
</dbReference>
<comment type="caution">
    <text evidence="3">The sequence shown here is derived from an EMBL/GenBank/DDBJ whole genome shotgun (WGS) entry which is preliminary data.</text>
</comment>
<dbReference type="OrthoDB" id="3066463at2759"/>
<keyword evidence="1" id="KW-0472">Membrane</keyword>
<protein>
    <recommendedName>
        <fullName evidence="2">DUF6533 domain-containing protein</fullName>
    </recommendedName>
</protein>
<accession>A0A8H5FZZ7</accession>
<evidence type="ECO:0000259" key="2">
    <source>
        <dbReference type="Pfam" id="PF20151"/>
    </source>
</evidence>
<evidence type="ECO:0000256" key="1">
    <source>
        <dbReference type="SAM" id="Phobius"/>
    </source>
</evidence>
<organism evidence="3 4">
    <name type="scientific">Tetrapyrgos nigripes</name>
    <dbReference type="NCBI Taxonomy" id="182062"/>
    <lineage>
        <taxon>Eukaryota</taxon>
        <taxon>Fungi</taxon>
        <taxon>Dikarya</taxon>
        <taxon>Basidiomycota</taxon>
        <taxon>Agaricomycotina</taxon>
        <taxon>Agaricomycetes</taxon>
        <taxon>Agaricomycetidae</taxon>
        <taxon>Agaricales</taxon>
        <taxon>Marasmiineae</taxon>
        <taxon>Marasmiaceae</taxon>
        <taxon>Tetrapyrgos</taxon>
    </lineage>
</organism>
<keyword evidence="4" id="KW-1185">Reference proteome</keyword>
<dbReference type="Pfam" id="PF20151">
    <property type="entry name" value="DUF6533"/>
    <property type="match status" value="1"/>
</dbReference>
<feature type="transmembrane region" description="Helical" evidence="1">
    <location>
        <begin position="48"/>
        <end position="67"/>
    </location>
</feature>
<evidence type="ECO:0000313" key="3">
    <source>
        <dbReference type="EMBL" id="KAF5355466.1"/>
    </source>
</evidence>
<dbReference type="Proteomes" id="UP000559256">
    <property type="component" value="Unassembled WGS sequence"/>
</dbReference>
<name>A0A8H5FZZ7_9AGAR</name>
<reference evidence="3 4" key="1">
    <citation type="journal article" date="2020" name="ISME J.">
        <title>Uncovering the hidden diversity of litter-decomposition mechanisms in mushroom-forming fungi.</title>
        <authorList>
            <person name="Floudas D."/>
            <person name="Bentzer J."/>
            <person name="Ahren D."/>
            <person name="Johansson T."/>
            <person name="Persson P."/>
            <person name="Tunlid A."/>
        </authorList>
    </citation>
    <scope>NUCLEOTIDE SEQUENCE [LARGE SCALE GENOMIC DNA]</scope>
    <source>
        <strain evidence="3 4">CBS 291.85</strain>
    </source>
</reference>
<feature type="transmembrane region" description="Helical" evidence="1">
    <location>
        <begin position="6"/>
        <end position="27"/>
    </location>
</feature>
<keyword evidence="1" id="KW-1133">Transmembrane helix</keyword>